<dbReference type="GO" id="GO:0009847">
    <property type="term" value="P:spore germination"/>
    <property type="evidence" value="ECO:0007669"/>
    <property type="project" value="UniProtKB-UniRule"/>
</dbReference>
<name>A0AAJ1KCH9_9BACI</name>
<comment type="subcellular location">
    <subcellularLocation>
        <location evidence="6">Cell membrane</location>
    </subcellularLocation>
    <subcellularLocation>
        <location evidence="1">Membrane</location>
        <topology evidence="1">Multi-pass membrane protein</topology>
    </subcellularLocation>
</comment>
<dbReference type="EMBL" id="JARPRR010000027">
    <property type="protein sequence ID" value="MDG0955685.1"/>
    <property type="molecule type" value="Genomic_DNA"/>
</dbReference>
<dbReference type="InterPro" id="IPR004995">
    <property type="entry name" value="Spore_Ger"/>
</dbReference>
<evidence type="ECO:0000256" key="2">
    <source>
        <dbReference type="ARBA" id="ARBA00005278"/>
    </source>
</evidence>
<accession>A0AAJ1KCH9</accession>
<dbReference type="PIRSF" id="PIRSF005690">
    <property type="entry name" value="GerBA"/>
    <property type="match status" value="1"/>
</dbReference>
<evidence type="ECO:0000256" key="1">
    <source>
        <dbReference type="ARBA" id="ARBA00004141"/>
    </source>
</evidence>
<protein>
    <submittedName>
        <fullName evidence="8">Spore germination protein</fullName>
    </submittedName>
</protein>
<sequence length="461" mass="51799">MEFIKLQHLQRKIEKIKNHFYCTEDLIERSFCLKSGTKIALLYFEGLTDSGIIKENVITPLLEHSTNDIHIFSSNVITTPTKLVSVEEEVIEAMLNGQSVLLLDGDTPALIIDTKGGAERTVMEPVSEMIIQGPHDGFIENISKNIGLIRKYVPSNQLTVTGWEIGKKAPVKGYLVYLKDEACETIINEAKKRIEKIKVDTILNIGELSNKINDQRWTPFPQAYISERPDAIARQILKGRIAILIDRSPGVMVVPVNLMCFFQTPDDYYIHWLICLFLRLLRFWGFVTAMFLPAIYIAIVSFHFEIIPLNLYINIAASRAEVPFYPLTEAIVMEITLEMLREAGVRLPQPIGQTIGIVGGIVIGQAAIEAGLVSNIMVIIVSVTAIASFLIANYEFANCVRLIRFPIMILASCYGILGIVAGMIMLLVHLVTISSYGESYVSFHRPNLKVLIKKIRNFRND</sequence>
<dbReference type="InterPro" id="IPR050768">
    <property type="entry name" value="UPF0353/GerABKA_families"/>
</dbReference>
<proteinExistence type="inferred from homology"/>
<dbReference type="Proteomes" id="UP001216801">
    <property type="component" value="Unassembled WGS sequence"/>
</dbReference>
<dbReference type="Pfam" id="PF03323">
    <property type="entry name" value="GerA"/>
    <property type="match status" value="1"/>
</dbReference>
<evidence type="ECO:0000256" key="7">
    <source>
        <dbReference type="SAM" id="Phobius"/>
    </source>
</evidence>
<evidence type="ECO:0000256" key="4">
    <source>
        <dbReference type="ARBA" id="ARBA00022989"/>
    </source>
</evidence>
<keyword evidence="5 6" id="KW-0472">Membrane</keyword>
<gene>
    <name evidence="8" type="ORF">P6U19_24205</name>
</gene>
<comment type="caution">
    <text evidence="8">The sequence shown here is derived from an EMBL/GenBank/DDBJ whole genome shotgun (WGS) entry which is preliminary data.</text>
</comment>
<evidence type="ECO:0000256" key="5">
    <source>
        <dbReference type="ARBA" id="ARBA00023136"/>
    </source>
</evidence>
<dbReference type="GO" id="GO:0005886">
    <property type="term" value="C:plasma membrane"/>
    <property type="evidence" value="ECO:0007669"/>
    <property type="project" value="UniProtKB-SubCell"/>
</dbReference>
<dbReference type="PANTHER" id="PTHR22550:SF16">
    <property type="entry name" value="SPORE GERMINATION PROTEIN"/>
    <property type="match status" value="1"/>
</dbReference>
<dbReference type="PANTHER" id="PTHR22550">
    <property type="entry name" value="SPORE GERMINATION PROTEIN"/>
    <property type="match status" value="1"/>
</dbReference>
<evidence type="ECO:0000256" key="6">
    <source>
        <dbReference type="PIRNR" id="PIRNR005690"/>
    </source>
</evidence>
<feature type="transmembrane region" description="Helical" evidence="7">
    <location>
        <begin position="376"/>
        <end position="396"/>
    </location>
</feature>
<keyword evidence="4 7" id="KW-1133">Transmembrane helix</keyword>
<keyword evidence="3 7" id="KW-0812">Transmembrane</keyword>
<evidence type="ECO:0000256" key="3">
    <source>
        <dbReference type="ARBA" id="ARBA00022692"/>
    </source>
</evidence>
<evidence type="ECO:0000313" key="9">
    <source>
        <dbReference type="Proteomes" id="UP001216801"/>
    </source>
</evidence>
<reference evidence="8" key="1">
    <citation type="submission" date="2023-03" db="EMBL/GenBank/DDBJ databases">
        <title>Genetic diversity of Bacillus cereus sensu lato isolates from Slovenia.</title>
        <authorList>
            <person name="Abdelli M."/>
        </authorList>
    </citation>
    <scope>NUCLEOTIDE SEQUENCE</scope>
    <source>
        <strain evidence="8">SIBC39</strain>
    </source>
</reference>
<feature type="transmembrane region" description="Helical" evidence="7">
    <location>
        <begin position="408"/>
        <end position="431"/>
    </location>
</feature>
<organism evidence="8 9">
    <name type="scientific">Bacillus paranthracis</name>
    <dbReference type="NCBI Taxonomy" id="2026186"/>
    <lineage>
        <taxon>Bacteria</taxon>
        <taxon>Bacillati</taxon>
        <taxon>Bacillota</taxon>
        <taxon>Bacilli</taxon>
        <taxon>Bacillales</taxon>
        <taxon>Bacillaceae</taxon>
        <taxon>Bacillus</taxon>
        <taxon>Bacillus cereus group</taxon>
    </lineage>
</organism>
<dbReference type="AlphaFoldDB" id="A0AAJ1KCH9"/>
<dbReference type="RefSeq" id="WP_277617104.1">
    <property type="nucleotide sequence ID" value="NZ_JARPRP010000029.1"/>
</dbReference>
<evidence type="ECO:0000313" key="8">
    <source>
        <dbReference type="EMBL" id="MDG0955685.1"/>
    </source>
</evidence>
<comment type="similarity">
    <text evidence="2 6">Belongs to the GerABKA family.</text>
</comment>
<feature type="transmembrane region" description="Helical" evidence="7">
    <location>
        <begin position="283"/>
        <end position="304"/>
    </location>
</feature>